<accession>A0A3P7BA27</accession>
<proteinExistence type="predicted"/>
<organism evidence="1 2">
    <name type="scientific">Hymenolepis diminuta</name>
    <name type="common">Rat tapeworm</name>
    <dbReference type="NCBI Taxonomy" id="6216"/>
    <lineage>
        <taxon>Eukaryota</taxon>
        <taxon>Metazoa</taxon>
        <taxon>Spiralia</taxon>
        <taxon>Lophotrochozoa</taxon>
        <taxon>Platyhelminthes</taxon>
        <taxon>Cestoda</taxon>
        <taxon>Eucestoda</taxon>
        <taxon>Cyclophyllidea</taxon>
        <taxon>Hymenolepididae</taxon>
        <taxon>Hymenolepis</taxon>
    </lineage>
</organism>
<evidence type="ECO:0000313" key="2">
    <source>
        <dbReference type="Proteomes" id="UP000274504"/>
    </source>
</evidence>
<name>A0A3P7BA27_HYMDI</name>
<reference evidence="1 2" key="1">
    <citation type="submission" date="2018-11" db="EMBL/GenBank/DDBJ databases">
        <authorList>
            <consortium name="Pathogen Informatics"/>
        </authorList>
    </citation>
    <scope>NUCLEOTIDE SEQUENCE [LARGE SCALE GENOMIC DNA]</scope>
</reference>
<gene>
    <name evidence="1" type="ORF">HDID_LOCUS5589</name>
</gene>
<dbReference type="EMBL" id="UYSG01003046">
    <property type="protein sequence ID" value="VDL57907.1"/>
    <property type="molecule type" value="Genomic_DNA"/>
</dbReference>
<sequence length="98" mass="11216">MTANTTMNDYNVEAEFQDFSSLFGTNCHNLIDICLGPVDFYSDVAIYKNEELAHVARLVKEVFDPNPVLKYVNDSMESLTMEIIQGIKDVSKRFHFDT</sequence>
<dbReference type="Proteomes" id="UP000274504">
    <property type="component" value="Unassembled WGS sequence"/>
</dbReference>
<evidence type="ECO:0000313" key="1">
    <source>
        <dbReference type="EMBL" id="VDL57907.1"/>
    </source>
</evidence>
<protein>
    <submittedName>
        <fullName evidence="1">Uncharacterized protein</fullName>
    </submittedName>
</protein>
<dbReference type="OrthoDB" id="6258055at2759"/>
<dbReference type="AlphaFoldDB" id="A0A3P7BA27"/>